<gene>
    <name evidence="1" type="ORF">SAMN05192548_10832</name>
</gene>
<dbReference type="EMBL" id="FRAB01000083">
    <property type="protein sequence ID" value="SHL23660.1"/>
    <property type="molecule type" value="Genomic_DNA"/>
</dbReference>
<evidence type="ECO:0008006" key="3">
    <source>
        <dbReference type="Google" id="ProtNLM"/>
    </source>
</evidence>
<sequence length="74" mass="7775">MTLGAKVTGSCRGTAMSEARSLGLARVVDYQQLNVDSIKHQFDVVFDTAGTLSIKEGRALLKPGGVVLDISPSP</sequence>
<dbReference type="OrthoDB" id="9801186at2"/>
<dbReference type="Proteomes" id="UP000184395">
    <property type="component" value="Unassembled WGS sequence"/>
</dbReference>
<evidence type="ECO:0000313" key="1">
    <source>
        <dbReference type="EMBL" id="SHL23660.1"/>
    </source>
</evidence>
<evidence type="ECO:0000313" key="2">
    <source>
        <dbReference type="Proteomes" id="UP000184395"/>
    </source>
</evidence>
<protein>
    <recommendedName>
        <fullName evidence="3">Zinc-binding dehydrogenase</fullName>
    </recommendedName>
</protein>
<organism evidence="1 2">
    <name type="scientific">Paraburkholderia terricola</name>
    <dbReference type="NCBI Taxonomy" id="169427"/>
    <lineage>
        <taxon>Bacteria</taxon>
        <taxon>Pseudomonadati</taxon>
        <taxon>Pseudomonadota</taxon>
        <taxon>Betaproteobacteria</taxon>
        <taxon>Burkholderiales</taxon>
        <taxon>Burkholderiaceae</taxon>
        <taxon>Paraburkholderia</taxon>
    </lineage>
</organism>
<proteinExistence type="predicted"/>
<dbReference type="InterPro" id="IPR036291">
    <property type="entry name" value="NAD(P)-bd_dom_sf"/>
</dbReference>
<dbReference type="AlphaFoldDB" id="A0A1M6YZV7"/>
<name>A0A1M6YZV7_9BURK</name>
<dbReference type="Gene3D" id="3.40.50.720">
    <property type="entry name" value="NAD(P)-binding Rossmann-like Domain"/>
    <property type="match status" value="1"/>
</dbReference>
<dbReference type="SUPFAM" id="SSF51735">
    <property type="entry name" value="NAD(P)-binding Rossmann-fold domains"/>
    <property type="match status" value="1"/>
</dbReference>
<dbReference type="STRING" id="169427.SAMN05192548_10832"/>
<accession>A0A1M6YZV7</accession>
<reference evidence="1 2" key="1">
    <citation type="submission" date="2016-11" db="EMBL/GenBank/DDBJ databases">
        <authorList>
            <person name="Jaros S."/>
            <person name="Januszkiewicz K."/>
            <person name="Wedrychowicz H."/>
        </authorList>
    </citation>
    <scope>NUCLEOTIDE SEQUENCE [LARGE SCALE GENOMIC DNA]</scope>
    <source>
        <strain evidence="1 2">LMG 20594</strain>
    </source>
</reference>